<dbReference type="Pfam" id="PF04134">
    <property type="entry name" value="DCC1-like"/>
    <property type="match status" value="1"/>
</dbReference>
<organism evidence="1 2">
    <name type="scientific">Priestia megaterium (strain WSH-002)</name>
    <name type="common">Bacillus megaterium</name>
    <dbReference type="NCBI Taxonomy" id="1006007"/>
    <lineage>
        <taxon>Bacteria</taxon>
        <taxon>Bacillati</taxon>
        <taxon>Bacillota</taxon>
        <taxon>Bacilli</taxon>
        <taxon>Bacillales</taxon>
        <taxon>Bacillaceae</taxon>
        <taxon>Priestia</taxon>
    </lineage>
</organism>
<dbReference type="InterPro" id="IPR052927">
    <property type="entry name" value="DCC_oxidoreductase"/>
</dbReference>
<dbReference type="EMBL" id="CP003017">
    <property type="protein sequence ID" value="AEN89661.1"/>
    <property type="molecule type" value="Genomic_DNA"/>
</dbReference>
<name>A0A8D4BKN4_PRIMW</name>
<proteinExistence type="predicted"/>
<dbReference type="GO" id="GO:0015035">
    <property type="term" value="F:protein-disulfide reductase activity"/>
    <property type="evidence" value="ECO:0007669"/>
    <property type="project" value="InterPro"/>
</dbReference>
<evidence type="ECO:0000313" key="1">
    <source>
        <dbReference type="EMBL" id="AEN89661.1"/>
    </source>
</evidence>
<dbReference type="AlphaFoldDB" id="A0A8D4BKN4"/>
<dbReference type="InterPro" id="IPR007263">
    <property type="entry name" value="DCC1-like"/>
</dbReference>
<protein>
    <submittedName>
        <fullName evidence="1">Thiol-disulfide oxidoreductase DCC</fullName>
    </submittedName>
</protein>
<dbReference type="RefSeq" id="WP_014460003.1">
    <property type="nucleotide sequence ID" value="NC_017138.1"/>
</dbReference>
<dbReference type="KEGG" id="bmh:BMWSH_2779"/>
<evidence type="ECO:0000313" key="2">
    <source>
        <dbReference type="Proteomes" id="UP000001283"/>
    </source>
</evidence>
<dbReference type="Proteomes" id="UP000001283">
    <property type="component" value="Chromosome"/>
</dbReference>
<dbReference type="PANTHER" id="PTHR33639">
    <property type="entry name" value="THIOL-DISULFIDE OXIDOREDUCTASE DCC"/>
    <property type="match status" value="1"/>
</dbReference>
<dbReference type="PANTHER" id="PTHR33639:SF2">
    <property type="entry name" value="DUF393 DOMAIN-CONTAINING PROTEIN"/>
    <property type="match status" value="1"/>
</dbReference>
<accession>A0A8D4BKN4</accession>
<reference evidence="1 2" key="1">
    <citation type="journal article" date="2011" name="J. Bacteriol.">
        <title>Complete genome sequence of the industrial strain Bacillus megaterium WSH-002.</title>
        <authorList>
            <person name="Liu L."/>
            <person name="Li Y."/>
            <person name="Zhang J."/>
            <person name="Zou W."/>
            <person name="Zhou Z."/>
            <person name="Liu J."/>
            <person name="Li X."/>
            <person name="Wang L."/>
            <person name="Chen J."/>
        </authorList>
    </citation>
    <scope>NUCLEOTIDE SEQUENCE [LARGE SCALE GENOMIC DNA]</scope>
    <source>
        <strain evidence="1 2">WSH-002</strain>
    </source>
</reference>
<sequence length="137" mass="15984">MPPNPSHHPIILFDGVCNLCNGWVQFVIKRDPRALFRFASLQSDTAGILLRKHNYEDPPLQSVILLMNGNLYTESTAILHIVCRLRGPIQLMTCFRFVPAFIRNLLYRFIARNRYKWFGKQTSCMLPTPETKMRFLD</sequence>
<gene>
    <name evidence="1" type="ORF">BMWSH_2779</name>
</gene>